<dbReference type="KEGG" id="soa:G3M56_008545"/>
<evidence type="ECO:0000256" key="4">
    <source>
        <dbReference type="ARBA" id="ARBA00022989"/>
    </source>
</evidence>
<feature type="domain" description="MotA/TolQ/ExbB proton channel" evidence="7">
    <location>
        <begin position="132"/>
        <end position="235"/>
    </location>
</feature>
<dbReference type="EMBL" id="CP066776">
    <property type="protein sequence ID" value="QQL43943.1"/>
    <property type="molecule type" value="Genomic_DNA"/>
</dbReference>
<evidence type="ECO:0000313" key="9">
    <source>
        <dbReference type="Proteomes" id="UP000475117"/>
    </source>
</evidence>
<dbReference type="InterPro" id="IPR002898">
    <property type="entry name" value="MotA_ExbB_proton_chnl"/>
</dbReference>
<proteinExistence type="inferred from homology"/>
<evidence type="ECO:0000256" key="5">
    <source>
        <dbReference type="ARBA" id="ARBA00023136"/>
    </source>
</evidence>
<organism evidence="8 9">
    <name type="scientific">Sulfuriroseicoccus oceanibius</name>
    <dbReference type="NCBI Taxonomy" id="2707525"/>
    <lineage>
        <taxon>Bacteria</taxon>
        <taxon>Pseudomonadati</taxon>
        <taxon>Verrucomicrobiota</taxon>
        <taxon>Verrucomicrobiia</taxon>
        <taxon>Verrucomicrobiales</taxon>
        <taxon>Verrucomicrobiaceae</taxon>
        <taxon>Sulfuriroseicoccus</taxon>
    </lineage>
</organism>
<comment type="similarity">
    <text evidence="6">Belongs to the exbB/tolQ family.</text>
</comment>
<dbReference type="GO" id="GO:0017038">
    <property type="term" value="P:protein import"/>
    <property type="evidence" value="ECO:0007669"/>
    <property type="project" value="TreeGrafter"/>
</dbReference>
<keyword evidence="6" id="KW-0653">Protein transport</keyword>
<evidence type="ECO:0000259" key="7">
    <source>
        <dbReference type="Pfam" id="PF01618"/>
    </source>
</evidence>
<keyword evidence="4" id="KW-1133">Transmembrane helix</keyword>
<protein>
    <submittedName>
        <fullName evidence="8">MotA/TolQ/ExbB proton channel family protein</fullName>
    </submittedName>
</protein>
<dbReference type="PANTHER" id="PTHR30625:SF17">
    <property type="entry name" value="TOLQ-RELATED"/>
    <property type="match status" value="1"/>
</dbReference>
<dbReference type="RefSeq" id="WP_164363544.1">
    <property type="nucleotide sequence ID" value="NZ_CP066776.1"/>
</dbReference>
<evidence type="ECO:0000256" key="6">
    <source>
        <dbReference type="RuleBase" id="RU004057"/>
    </source>
</evidence>
<evidence type="ECO:0000256" key="3">
    <source>
        <dbReference type="ARBA" id="ARBA00022692"/>
    </source>
</evidence>
<dbReference type="InterPro" id="IPR050790">
    <property type="entry name" value="ExbB/TolQ_transport"/>
</dbReference>
<evidence type="ECO:0000256" key="1">
    <source>
        <dbReference type="ARBA" id="ARBA00004651"/>
    </source>
</evidence>
<dbReference type="GO" id="GO:0005886">
    <property type="term" value="C:plasma membrane"/>
    <property type="evidence" value="ECO:0007669"/>
    <property type="project" value="UniProtKB-SubCell"/>
</dbReference>
<reference evidence="8 9" key="1">
    <citation type="submission" date="2020-12" db="EMBL/GenBank/DDBJ databases">
        <title>Sulforoseuscoccus oceanibium gen. nov., sp. nov., a representative of the phylum Verrucomicrobia with special cytoplasmic membrane, and proposal of Sulforoseuscoccusaceae fam. nov.</title>
        <authorList>
            <person name="Xi F."/>
        </authorList>
    </citation>
    <scope>NUCLEOTIDE SEQUENCE [LARGE SCALE GENOMIC DNA]</scope>
    <source>
        <strain evidence="8 9">T37</strain>
    </source>
</reference>
<keyword evidence="5" id="KW-0472">Membrane</keyword>
<gene>
    <name evidence="8" type="ORF">G3M56_008545</name>
</gene>
<keyword evidence="2" id="KW-1003">Cell membrane</keyword>
<evidence type="ECO:0000256" key="2">
    <source>
        <dbReference type="ARBA" id="ARBA00022475"/>
    </source>
</evidence>
<dbReference type="Proteomes" id="UP000475117">
    <property type="component" value="Chromosome"/>
</dbReference>
<sequence>MKSILNSGKSSLGYASSAITFAVLSATQVLAQDEEGAEAAAEELSMFDNIVQNGGPFIWVLAALSLCLIGLAVFNAMALRAQNFTPADLRVVMLDHMANCRVRSAIEVANSSPSFFGRMMAHALPHVDATRPEDLGNEAVEDAMAEFTIDETRAPMTWVNYFNVITQAAPMLGLLGTVSGMVSAFAKLGKEADPSMLAGNISEALFTTMGGLIIAIPSLFCFYFFRNRLQKLVAESHQAGREMMEASIQAVNADQQMAKVPEGLHAE</sequence>
<keyword evidence="6" id="KW-0813">Transport</keyword>
<evidence type="ECO:0000313" key="8">
    <source>
        <dbReference type="EMBL" id="QQL43943.1"/>
    </source>
</evidence>
<keyword evidence="3" id="KW-0812">Transmembrane</keyword>
<keyword evidence="9" id="KW-1185">Reference proteome</keyword>
<accession>A0A6B3LAI1</accession>
<dbReference type="PANTHER" id="PTHR30625">
    <property type="entry name" value="PROTEIN TOLQ"/>
    <property type="match status" value="1"/>
</dbReference>
<dbReference type="Pfam" id="PF01618">
    <property type="entry name" value="MotA_ExbB"/>
    <property type="match status" value="1"/>
</dbReference>
<dbReference type="AlphaFoldDB" id="A0A6B3LAI1"/>
<comment type="subcellular location">
    <subcellularLocation>
        <location evidence="1">Cell membrane</location>
        <topology evidence="1">Multi-pass membrane protein</topology>
    </subcellularLocation>
    <subcellularLocation>
        <location evidence="6">Membrane</location>
        <topology evidence="6">Multi-pass membrane protein</topology>
    </subcellularLocation>
</comment>
<name>A0A6B3LAI1_9BACT</name>